<gene>
    <name evidence="1" type="ORF">GGI59_006004</name>
</gene>
<protein>
    <submittedName>
        <fullName evidence="1">Uncharacterized protein</fullName>
    </submittedName>
</protein>
<keyword evidence="2" id="KW-1185">Reference proteome</keyword>
<comment type="caution">
    <text evidence="1">The sequence shown here is derived from an EMBL/GenBank/DDBJ whole genome shotgun (WGS) entry which is preliminary data.</text>
</comment>
<evidence type="ECO:0000313" key="1">
    <source>
        <dbReference type="EMBL" id="MBB5564296.1"/>
    </source>
</evidence>
<reference evidence="1 2" key="1">
    <citation type="submission" date="2020-08" db="EMBL/GenBank/DDBJ databases">
        <title>Genomic Encyclopedia of Type Strains, Phase IV (KMG-V): Genome sequencing to study the core and pangenomes of soil and plant-associated prokaryotes.</title>
        <authorList>
            <person name="Whitman W."/>
        </authorList>
    </citation>
    <scope>NUCLEOTIDE SEQUENCE [LARGE SCALE GENOMIC DNA]</scope>
    <source>
        <strain evidence="1 2">SEMIA 4034</strain>
    </source>
</reference>
<name>A0A7W8XK59_9HYPH</name>
<evidence type="ECO:0000313" key="2">
    <source>
        <dbReference type="Proteomes" id="UP000528824"/>
    </source>
</evidence>
<sequence length="67" mass="7369">MSLPTRRPSIDIVIDGGEVAAALAARFSPEDVASIAATVVDLRQYRLELIEAERENRHRSLIATTVH</sequence>
<accession>A0A7W8XK59</accession>
<organism evidence="1 2">
    <name type="scientific">Rhizobium lentis</name>
    <dbReference type="NCBI Taxonomy" id="1138194"/>
    <lineage>
        <taxon>Bacteria</taxon>
        <taxon>Pseudomonadati</taxon>
        <taxon>Pseudomonadota</taxon>
        <taxon>Alphaproteobacteria</taxon>
        <taxon>Hyphomicrobiales</taxon>
        <taxon>Rhizobiaceae</taxon>
        <taxon>Rhizobium/Agrobacterium group</taxon>
        <taxon>Rhizobium</taxon>
    </lineage>
</organism>
<dbReference type="AlphaFoldDB" id="A0A7W8XK59"/>
<dbReference type="Proteomes" id="UP000528824">
    <property type="component" value="Unassembled WGS sequence"/>
</dbReference>
<dbReference type="EMBL" id="JACHBC010000019">
    <property type="protein sequence ID" value="MBB5564296.1"/>
    <property type="molecule type" value="Genomic_DNA"/>
</dbReference>
<dbReference type="RefSeq" id="WP_246720517.1">
    <property type="nucleotide sequence ID" value="NZ_JACHBB010000019.1"/>
</dbReference>
<proteinExistence type="predicted"/>